<dbReference type="STRING" id="54.SAMN02745121_00516"/>
<reference evidence="2" key="1">
    <citation type="submission" date="2016-10" db="EMBL/GenBank/DDBJ databases">
        <authorList>
            <person name="Varghese N."/>
            <person name="Submissions S."/>
        </authorList>
    </citation>
    <scope>NUCLEOTIDE SEQUENCE [LARGE SCALE GENOMIC DNA]</scope>
    <source>
        <strain evidence="2">ATCC 25963</strain>
    </source>
</reference>
<gene>
    <name evidence="1" type="ORF">SAMN02745121_00516</name>
</gene>
<name>A0A1I1T6C5_9BACT</name>
<protein>
    <submittedName>
        <fullName evidence="1">Uncharacterized protein</fullName>
    </submittedName>
</protein>
<dbReference type="EMBL" id="FOMX01000002">
    <property type="protein sequence ID" value="SFD54184.1"/>
    <property type="molecule type" value="Genomic_DNA"/>
</dbReference>
<organism evidence="1 2">
    <name type="scientific">Nannocystis exedens</name>
    <dbReference type="NCBI Taxonomy" id="54"/>
    <lineage>
        <taxon>Bacteria</taxon>
        <taxon>Pseudomonadati</taxon>
        <taxon>Myxococcota</taxon>
        <taxon>Polyangia</taxon>
        <taxon>Nannocystales</taxon>
        <taxon>Nannocystaceae</taxon>
        <taxon>Nannocystis</taxon>
    </lineage>
</organism>
<evidence type="ECO:0000313" key="1">
    <source>
        <dbReference type="EMBL" id="SFD54184.1"/>
    </source>
</evidence>
<keyword evidence="2" id="KW-1185">Reference proteome</keyword>
<accession>A0A1I1T6C5</accession>
<dbReference type="RefSeq" id="WP_096334250.1">
    <property type="nucleotide sequence ID" value="NZ_FOMX01000002.1"/>
</dbReference>
<evidence type="ECO:0000313" key="2">
    <source>
        <dbReference type="Proteomes" id="UP000199400"/>
    </source>
</evidence>
<dbReference type="Proteomes" id="UP000199400">
    <property type="component" value="Unassembled WGS sequence"/>
</dbReference>
<sequence length="293" mass="32217">MLLDVATAPLPEPAGPDAEAALLRPFLAAYRRRFGVAPALVRDDHGLLLRFPAHDAPAHAAVVGRVDVLGGHPAVRTYLQRLGFTWDARGVIDGAPAPASLAARAPALGPRPRYYQAASSAMNKRTWLEGNLRGELPLALGAGAYYAALAAAARLRVPEPRRVRAGRDYHFFGVQHDLSKHLLLTHLVPRPLLLELGRALAGGLRRWHRGPLVSAPLVRFYENDLLAYCQQIWRDLADPSQFAATCLLRPNLEQLWRAVDDRLRESAAGPQRWLWNDADTCPTFAITRPARAS</sequence>
<proteinExistence type="predicted"/>
<dbReference type="AlphaFoldDB" id="A0A1I1T6C5"/>